<dbReference type="RefSeq" id="XP_042997696.1">
    <property type="nucleotide sequence ID" value="XM_043141762.1"/>
</dbReference>
<dbReference type="EMBL" id="CP072755">
    <property type="protein sequence ID" value="QUC20023.1"/>
    <property type="molecule type" value="Genomic_DNA"/>
</dbReference>
<protein>
    <submittedName>
        <fullName evidence="1">Uncharacterized protein</fullName>
    </submittedName>
</protein>
<evidence type="ECO:0000313" key="2">
    <source>
        <dbReference type="Proteomes" id="UP000027002"/>
    </source>
</evidence>
<proteinExistence type="predicted"/>
<reference evidence="1" key="1">
    <citation type="submission" date="2020-03" db="EMBL/GenBank/DDBJ databases">
        <title>A mixture of massive structural variations and highly conserved coding sequences in Ustilaginoidea virens genome.</title>
        <authorList>
            <person name="Zhang K."/>
            <person name="Zhao Z."/>
            <person name="Zhang Z."/>
            <person name="Li Y."/>
            <person name="Hsiang T."/>
            <person name="Sun W."/>
        </authorList>
    </citation>
    <scope>NUCLEOTIDE SEQUENCE</scope>
    <source>
        <strain evidence="1">UV-8b</strain>
    </source>
</reference>
<evidence type="ECO:0000313" key="1">
    <source>
        <dbReference type="EMBL" id="QUC20023.1"/>
    </source>
</evidence>
<keyword evidence="2" id="KW-1185">Reference proteome</keyword>
<name>A0A8E5HR94_USTVR</name>
<sequence length="121" mass="13500">MDRWIPMTFTPTCPVNSSIAGRDAPASGLPELLMRVWWLTPEVRLRRFVFFGSSSAVRLLRFVNLGSSSPVRLLRFVFSGSSSPVRLLRFVFVGSSSSVRLLRFVNLGSSTSCLSYALRPL</sequence>
<gene>
    <name evidence="1" type="ORF">UV8b_04264</name>
</gene>
<organism evidence="1 2">
    <name type="scientific">Ustilaginoidea virens</name>
    <name type="common">Rice false smut fungus</name>
    <name type="synonym">Villosiclava virens</name>
    <dbReference type="NCBI Taxonomy" id="1159556"/>
    <lineage>
        <taxon>Eukaryota</taxon>
        <taxon>Fungi</taxon>
        <taxon>Dikarya</taxon>
        <taxon>Ascomycota</taxon>
        <taxon>Pezizomycotina</taxon>
        <taxon>Sordariomycetes</taxon>
        <taxon>Hypocreomycetidae</taxon>
        <taxon>Hypocreales</taxon>
        <taxon>Clavicipitaceae</taxon>
        <taxon>Ustilaginoidea</taxon>
    </lineage>
</organism>
<dbReference type="Proteomes" id="UP000027002">
    <property type="component" value="Chromosome 3"/>
</dbReference>
<dbReference type="GeneID" id="66065042"/>
<accession>A0A8E5HR94</accession>
<dbReference type="KEGG" id="uvi:66065042"/>
<dbReference type="AlphaFoldDB" id="A0A8E5HR94"/>